<name>A0A8S4SDT3_9NEOP</name>
<dbReference type="Proteomes" id="UP000838756">
    <property type="component" value="Unassembled WGS sequence"/>
</dbReference>
<evidence type="ECO:0000313" key="2">
    <source>
        <dbReference type="Proteomes" id="UP000838756"/>
    </source>
</evidence>
<protein>
    <submittedName>
        <fullName evidence="1">Jg9589 protein</fullName>
    </submittedName>
</protein>
<dbReference type="OrthoDB" id="7395501at2759"/>
<keyword evidence="2" id="KW-1185">Reference proteome</keyword>
<proteinExistence type="predicted"/>
<dbReference type="AlphaFoldDB" id="A0A8S4SDT3"/>
<evidence type="ECO:0000313" key="1">
    <source>
        <dbReference type="EMBL" id="CAH2250485.1"/>
    </source>
</evidence>
<comment type="caution">
    <text evidence="1">The sequence shown here is derived from an EMBL/GenBank/DDBJ whole genome shotgun (WGS) entry which is preliminary data.</text>
</comment>
<dbReference type="EMBL" id="CAKXAJ010026008">
    <property type="protein sequence ID" value="CAH2250485.1"/>
    <property type="molecule type" value="Genomic_DNA"/>
</dbReference>
<organism evidence="1 2">
    <name type="scientific">Pararge aegeria aegeria</name>
    <dbReference type="NCBI Taxonomy" id="348720"/>
    <lineage>
        <taxon>Eukaryota</taxon>
        <taxon>Metazoa</taxon>
        <taxon>Ecdysozoa</taxon>
        <taxon>Arthropoda</taxon>
        <taxon>Hexapoda</taxon>
        <taxon>Insecta</taxon>
        <taxon>Pterygota</taxon>
        <taxon>Neoptera</taxon>
        <taxon>Endopterygota</taxon>
        <taxon>Lepidoptera</taxon>
        <taxon>Glossata</taxon>
        <taxon>Ditrysia</taxon>
        <taxon>Papilionoidea</taxon>
        <taxon>Nymphalidae</taxon>
        <taxon>Satyrinae</taxon>
        <taxon>Satyrini</taxon>
        <taxon>Parargina</taxon>
        <taxon>Pararge</taxon>
    </lineage>
</organism>
<sequence length="91" mass="10036">MTLLCEPRCELVSRAPVRLKGFQEGTRRAAERAVAAVEPLDAVDAADTEPWLELVCRGASGEDWGRHANVTFAYIIQNKYLTIQYGVLNSG</sequence>
<accession>A0A8S4SDT3</accession>
<reference evidence="1" key="1">
    <citation type="submission" date="2022-03" db="EMBL/GenBank/DDBJ databases">
        <authorList>
            <person name="Lindestad O."/>
        </authorList>
    </citation>
    <scope>NUCLEOTIDE SEQUENCE</scope>
</reference>
<gene>
    <name evidence="1" type="primary">jg9589</name>
    <name evidence="1" type="ORF">PAEG_LOCUS22081</name>
</gene>